<dbReference type="Gene3D" id="3.20.20.220">
    <property type="match status" value="1"/>
</dbReference>
<organism evidence="2">
    <name type="scientific">marine sediment metagenome</name>
    <dbReference type="NCBI Taxonomy" id="412755"/>
    <lineage>
        <taxon>unclassified sequences</taxon>
        <taxon>metagenomes</taxon>
        <taxon>ecological metagenomes</taxon>
    </lineage>
</organism>
<evidence type="ECO:0000313" key="2">
    <source>
        <dbReference type="EMBL" id="GAI04925.1"/>
    </source>
</evidence>
<dbReference type="GO" id="GO:0016491">
    <property type="term" value="F:oxidoreductase activity"/>
    <property type="evidence" value="ECO:0007669"/>
    <property type="project" value="UniProtKB-KW"/>
</dbReference>
<dbReference type="InterPro" id="IPR029041">
    <property type="entry name" value="FAD-linked_oxidoreductase-like"/>
</dbReference>
<dbReference type="SUPFAM" id="SSF51730">
    <property type="entry name" value="FAD-linked oxidoreductase"/>
    <property type="match status" value="1"/>
</dbReference>
<evidence type="ECO:0000256" key="1">
    <source>
        <dbReference type="ARBA" id="ARBA00023002"/>
    </source>
</evidence>
<dbReference type="AlphaFoldDB" id="X1LRB0"/>
<evidence type="ECO:0008006" key="3">
    <source>
        <dbReference type="Google" id="ProtNLM"/>
    </source>
</evidence>
<reference evidence="2" key="1">
    <citation type="journal article" date="2014" name="Front. Microbiol.">
        <title>High frequency of phylogenetically diverse reductive dehalogenase-homologous genes in deep subseafloor sedimentary metagenomes.</title>
        <authorList>
            <person name="Kawai M."/>
            <person name="Futagami T."/>
            <person name="Toyoda A."/>
            <person name="Takaki Y."/>
            <person name="Nishi S."/>
            <person name="Hori S."/>
            <person name="Arai W."/>
            <person name="Tsubouchi T."/>
            <person name="Morono Y."/>
            <person name="Uchiyama I."/>
            <person name="Ito T."/>
            <person name="Fujiyama A."/>
            <person name="Inagaki F."/>
            <person name="Takami H."/>
        </authorList>
    </citation>
    <scope>NUCLEOTIDE SEQUENCE</scope>
    <source>
        <strain evidence="2">Expedition CK06-06</strain>
    </source>
</reference>
<sequence>MNENVAGVSVPEKYINMMAEAKKEKRAKVGIQIAAKLIKGMKDICQGIHIMPMGWERYVPELLEVSGLA</sequence>
<dbReference type="EMBL" id="BARV01012540">
    <property type="protein sequence ID" value="GAI04925.1"/>
    <property type="molecule type" value="Genomic_DNA"/>
</dbReference>
<name>X1LRB0_9ZZZZ</name>
<gene>
    <name evidence="2" type="ORF">S06H3_23170</name>
</gene>
<protein>
    <recommendedName>
        <fullName evidence="3">Methylenetetrahydrofolate reductase (NAD(P)H)</fullName>
    </recommendedName>
</protein>
<accession>X1LRB0</accession>
<comment type="caution">
    <text evidence="2">The sequence shown here is derived from an EMBL/GenBank/DDBJ whole genome shotgun (WGS) entry which is preliminary data.</text>
</comment>
<proteinExistence type="predicted"/>
<keyword evidence="1" id="KW-0560">Oxidoreductase</keyword>